<sequence length="424" mass="47347">MTAIDIVILSNGPGELATWVRPVVRALAQQLGDRRENVRISLVLSPCPHATGKEAAIARSYPEIDRVQEAEHFWPFLLRGKTAENWDWREKGVVLFLGGDQFFTLILGNRLGYRTVIYAEREARWQRWIDRFAVMNDQVQPQDSRKYAHKFTIVGDLIADVVGDVGNENEEKVEWREAEELIGLLPGSKPAKLMQGVPLCLAIAECIHQVRPQSQFVIPVAPSLDIETLAEFANPQQNPVLKLVNGTPGELKLEENNSIAYLETPSGLRVQLWRRSPAYDLLSQCTLCLTTVGANTAELGSLGIPMIVLLPTQQLDAMRAWDGLPGILANLPLFGSIFAKLINSLVLRQGKLFAWPNIWANSEIVPELVGKLQPQQVAAIVLDWLENPQKLQFIREQLQSVRGQPGAAHHIAQIIIEEIQAQLN</sequence>
<evidence type="ECO:0000313" key="1">
    <source>
        <dbReference type="EMBL" id="MCT7969786.1"/>
    </source>
</evidence>
<protein>
    <submittedName>
        <fullName evidence="1">Lipid-A-disaccharide synthase</fullName>
    </submittedName>
</protein>
<dbReference type="RefSeq" id="WP_368009233.1">
    <property type="nucleotide sequence ID" value="NZ_JAMXFF010000060.1"/>
</dbReference>
<accession>A0ABT2N237</accession>
<dbReference type="InterPro" id="IPR003835">
    <property type="entry name" value="Glyco_trans_19"/>
</dbReference>
<dbReference type="Proteomes" id="UP001525890">
    <property type="component" value="Unassembled WGS sequence"/>
</dbReference>
<keyword evidence="2" id="KW-1185">Reference proteome</keyword>
<reference evidence="1 2" key="1">
    <citation type="journal article" date="2022" name="Front. Microbiol.">
        <title>High genomic differentiation and limited gene flow indicate recent cryptic speciation within the genus Laspinema (cyanobacteria).</title>
        <authorList>
            <person name="Stanojkovic A."/>
            <person name="Skoupy S."/>
            <person name="Skaloud P."/>
            <person name="Dvorak P."/>
        </authorList>
    </citation>
    <scope>NUCLEOTIDE SEQUENCE [LARGE SCALE GENOMIC DNA]</scope>
    <source>
        <strain evidence="1 2">D2a</strain>
    </source>
</reference>
<proteinExistence type="predicted"/>
<evidence type="ECO:0000313" key="2">
    <source>
        <dbReference type="Proteomes" id="UP001525890"/>
    </source>
</evidence>
<dbReference type="PANTHER" id="PTHR30372:SF6">
    <property type="entry name" value="LIPID-A-DISACCHARIDE SYNTHASE"/>
    <property type="match status" value="1"/>
</dbReference>
<gene>
    <name evidence="1" type="ORF">NG799_26075</name>
</gene>
<name>A0ABT2N237_9CYAN</name>
<organism evidence="1 2">
    <name type="scientific">Laspinema palackyanum D2a</name>
    <dbReference type="NCBI Taxonomy" id="2953684"/>
    <lineage>
        <taxon>Bacteria</taxon>
        <taxon>Bacillati</taxon>
        <taxon>Cyanobacteriota</taxon>
        <taxon>Cyanophyceae</taxon>
        <taxon>Oscillatoriophycideae</taxon>
        <taxon>Oscillatoriales</taxon>
        <taxon>Laspinemataceae</taxon>
        <taxon>Laspinema</taxon>
        <taxon>Laspinema palackyanum</taxon>
    </lineage>
</organism>
<dbReference type="EMBL" id="JAMXFF010000060">
    <property type="protein sequence ID" value="MCT7969786.1"/>
    <property type="molecule type" value="Genomic_DNA"/>
</dbReference>
<comment type="caution">
    <text evidence="1">The sequence shown here is derived from an EMBL/GenBank/DDBJ whole genome shotgun (WGS) entry which is preliminary data.</text>
</comment>
<dbReference type="PANTHER" id="PTHR30372">
    <property type="entry name" value="LIPID-A-DISACCHARIDE SYNTHASE"/>
    <property type="match status" value="1"/>
</dbReference>